<dbReference type="InterPro" id="IPR013786">
    <property type="entry name" value="AcylCoA_DH/ox_N"/>
</dbReference>
<comment type="caution">
    <text evidence="10">The sequence shown here is derived from an EMBL/GenBank/DDBJ whole genome shotgun (WGS) entry which is preliminary data.</text>
</comment>
<dbReference type="GO" id="GO:0050660">
    <property type="term" value="F:flavin adenine dinucleotide binding"/>
    <property type="evidence" value="ECO:0007669"/>
    <property type="project" value="InterPro"/>
</dbReference>
<proteinExistence type="inferred from homology"/>
<evidence type="ECO:0000256" key="3">
    <source>
        <dbReference type="ARBA" id="ARBA00022630"/>
    </source>
</evidence>
<dbReference type="Gene3D" id="1.20.140.10">
    <property type="entry name" value="Butyryl-CoA Dehydrogenase, subunit A, domain 3"/>
    <property type="match status" value="1"/>
</dbReference>
<dbReference type="NCBIfam" id="TIGR03204">
    <property type="entry name" value="pimC_large"/>
    <property type="match status" value="1"/>
</dbReference>
<feature type="domain" description="Acyl-CoA oxidase/dehydrogenase middle" evidence="8">
    <location>
        <begin position="125"/>
        <end position="219"/>
    </location>
</feature>
<dbReference type="Pfam" id="PF00441">
    <property type="entry name" value="Acyl-CoA_dh_1"/>
    <property type="match status" value="1"/>
</dbReference>
<dbReference type="InterPro" id="IPR037069">
    <property type="entry name" value="AcylCoA_DH/ox_N_sf"/>
</dbReference>
<evidence type="ECO:0000256" key="4">
    <source>
        <dbReference type="ARBA" id="ARBA00022827"/>
    </source>
</evidence>
<dbReference type="Pfam" id="PF02770">
    <property type="entry name" value="Acyl-CoA_dh_M"/>
    <property type="match status" value="1"/>
</dbReference>
<evidence type="ECO:0000259" key="9">
    <source>
        <dbReference type="Pfam" id="PF02771"/>
    </source>
</evidence>
<keyword evidence="5 6" id="KW-0560">Oxidoreductase</keyword>
<dbReference type="Proteomes" id="UP000231194">
    <property type="component" value="Unassembled WGS sequence"/>
</dbReference>
<dbReference type="PANTHER" id="PTHR43292">
    <property type="entry name" value="ACYL-COA DEHYDROGENASE"/>
    <property type="match status" value="1"/>
</dbReference>
<dbReference type="AlphaFoldDB" id="A0A2M8QWW8"/>
<protein>
    <submittedName>
        <fullName evidence="10">Pimeloyl-CoA dehydrogenase large subunit</fullName>
    </submittedName>
</protein>
<evidence type="ECO:0000313" key="11">
    <source>
        <dbReference type="Proteomes" id="UP000231194"/>
    </source>
</evidence>
<reference evidence="10 11" key="1">
    <citation type="submission" date="2017-11" db="EMBL/GenBank/DDBJ databases">
        <title>Bradyrhizobium forestalis sp. nov., an efficient nitrogen-fixing bacterium isolated from nodules of forest legume species in the Amazon.</title>
        <authorList>
            <person name="Costa E.M."/>
            <person name="Guimaraes A."/>
            <person name="Carvalho T.S."/>
            <person name="Rodrigues T.L."/>
            <person name="Ribeiro P.R.A."/>
            <person name="Lebbe L."/>
            <person name="Willems A."/>
            <person name="Moreira F.M.S."/>
        </authorList>
    </citation>
    <scope>NUCLEOTIDE SEQUENCE [LARGE SCALE GENOMIC DNA]</scope>
    <source>
        <strain evidence="10 11">INPA54B</strain>
    </source>
</reference>
<comment type="cofactor">
    <cofactor evidence="1 6">
        <name>FAD</name>
        <dbReference type="ChEBI" id="CHEBI:57692"/>
    </cofactor>
</comment>
<dbReference type="InterPro" id="IPR017617">
    <property type="entry name" value="Pimeloyl_CoA_dehydrogenase_lsu"/>
</dbReference>
<comment type="similarity">
    <text evidence="2 6">Belongs to the acyl-CoA dehydrogenase family.</text>
</comment>
<gene>
    <name evidence="10" type="primary">pimC</name>
    <name evidence="10" type="ORF">CVM73_38370</name>
</gene>
<evidence type="ECO:0000259" key="7">
    <source>
        <dbReference type="Pfam" id="PF00441"/>
    </source>
</evidence>
<dbReference type="InterPro" id="IPR036250">
    <property type="entry name" value="AcylCo_DH-like_C"/>
</dbReference>
<dbReference type="InterPro" id="IPR046373">
    <property type="entry name" value="Acyl-CoA_Oxase/DH_mid-dom_sf"/>
</dbReference>
<keyword evidence="3 6" id="KW-0285">Flavoprotein</keyword>
<evidence type="ECO:0000256" key="6">
    <source>
        <dbReference type="RuleBase" id="RU362125"/>
    </source>
</evidence>
<dbReference type="InterPro" id="IPR006091">
    <property type="entry name" value="Acyl-CoA_Oxase/DH_mid-dom"/>
</dbReference>
<name>A0A2M8QWW8_9BRAD</name>
<dbReference type="OrthoDB" id="9775090at2"/>
<evidence type="ECO:0000256" key="1">
    <source>
        <dbReference type="ARBA" id="ARBA00001974"/>
    </source>
</evidence>
<keyword evidence="4 6" id="KW-0274">FAD</keyword>
<dbReference type="RefSeq" id="WP_100236871.1">
    <property type="nucleotide sequence ID" value="NZ_PGVG01000083.1"/>
</dbReference>
<organism evidence="10 11">
    <name type="scientific">Bradyrhizobium forestalis</name>
    <dbReference type="NCBI Taxonomy" id="1419263"/>
    <lineage>
        <taxon>Bacteria</taxon>
        <taxon>Pseudomonadati</taxon>
        <taxon>Pseudomonadota</taxon>
        <taxon>Alphaproteobacteria</taxon>
        <taxon>Hyphomicrobiales</taxon>
        <taxon>Nitrobacteraceae</taxon>
        <taxon>Bradyrhizobium</taxon>
    </lineage>
</organism>
<sequence>MDLAFTKEERAFREEVRQFLRETVPGEMRRKLVEGTQLSKDEMVAWWRILNKKGWCVNQWPKEYGGTGWTSVQQYIFKEELQMYPAPVPLAFGVAMVGPVIYTFGNEAQKKQYLPRIANMDDWWCQGFSEPEAGSDLASLKTKAERNGDKYVINGQKTWTTLAQYADMIFCLCRTDPTAKKQSGISFILVDMKSKGITVRPIQTIDGGYEINEVFFDEVEVPVQNLVGEENKGWHYAKFLLGQERTGIARVGVSKERIRRIKEVASKFESSGRPIVEDPVFREKLTSCEIELKALELTQLRVIAHESKHGNGMPNPASSVLKIKGSDIQQATTELLLEVIGPLAAPYDESVDSSCEAMEWIAQIAPTYFNNRKVSIYGGSNEIQRNIISRAVLGL</sequence>
<dbReference type="GO" id="GO:0005886">
    <property type="term" value="C:plasma membrane"/>
    <property type="evidence" value="ECO:0007669"/>
    <property type="project" value="TreeGrafter"/>
</dbReference>
<evidence type="ECO:0000256" key="2">
    <source>
        <dbReference type="ARBA" id="ARBA00009347"/>
    </source>
</evidence>
<dbReference type="InterPro" id="IPR052161">
    <property type="entry name" value="Mycobact_Acyl-CoA_DH"/>
</dbReference>
<dbReference type="InterPro" id="IPR009075">
    <property type="entry name" value="AcylCo_DH/oxidase_C"/>
</dbReference>
<evidence type="ECO:0000313" key="10">
    <source>
        <dbReference type="EMBL" id="PJG50064.1"/>
    </source>
</evidence>
<feature type="domain" description="Acyl-CoA dehydrogenase/oxidase C-terminal" evidence="7">
    <location>
        <begin position="231"/>
        <end position="393"/>
    </location>
</feature>
<dbReference type="SUPFAM" id="SSF47203">
    <property type="entry name" value="Acyl-CoA dehydrogenase C-terminal domain-like"/>
    <property type="match status" value="1"/>
</dbReference>
<dbReference type="FunFam" id="2.40.110.10:FF:000011">
    <property type="entry name" value="Acyl-CoA dehydrogenase FadE34"/>
    <property type="match status" value="1"/>
</dbReference>
<dbReference type="Pfam" id="PF02771">
    <property type="entry name" value="Acyl-CoA_dh_N"/>
    <property type="match status" value="1"/>
</dbReference>
<accession>A0A2M8QWW8</accession>
<dbReference type="InterPro" id="IPR009100">
    <property type="entry name" value="AcylCoA_DH/oxidase_NM_dom_sf"/>
</dbReference>
<keyword evidence="11" id="KW-1185">Reference proteome</keyword>
<dbReference type="EMBL" id="PGVG01000083">
    <property type="protein sequence ID" value="PJG50064.1"/>
    <property type="molecule type" value="Genomic_DNA"/>
</dbReference>
<dbReference type="PANTHER" id="PTHR43292:SF3">
    <property type="entry name" value="ACYL-COA DEHYDROGENASE FADE29"/>
    <property type="match status" value="1"/>
</dbReference>
<dbReference type="Gene3D" id="1.10.540.10">
    <property type="entry name" value="Acyl-CoA dehydrogenase/oxidase, N-terminal domain"/>
    <property type="match status" value="1"/>
</dbReference>
<feature type="domain" description="Acyl-CoA dehydrogenase/oxidase N-terminal" evidence="9">
    <location>
        <begin position="6"/>
        <end position="120"/>
    </location>
</feature>
<dbReference type="Gene3D" id="2.40.110.10">
    <property type="entry name" value="Butyryl-CoA Dehydrogenase, subunit A, domain 2"/>
    <property type="match status" value="1"/>
</dbReference>
<evidence type="ECO:0000259" key="8">
    <source>
        <dbReference type="Pfam" id="PF02770"/>
    </source>
</evidence>
<evidence type="ECO:0000256" key="5">
    <source>
        <dbReference type="ARBA" id="ARBA00023002"/>
    </source>
</evidence>
<dbReference type="SUPFAM" id="SSF56645">
    <property type="entry name" value="Acyl-CoA dehydrogenase NM domain-like"/>
    <property type="match status" value="1"/>
</dbReference>
<dbReference type="GO" id="GO:0016627">
    <property type="term" value="F:oxidoreductase activity, acting on the CH-CH group of donors"/>
    <property type="evidence" value="ECO:0007669"/>
    <property type="project" value="InterPro"/>
</dbReference>